<comment type="caution">
    <text evidence="1">The sequence shown here is derived from an EMBL/GenBank/DDBJ whole genome shotgun (WGS) entry which is preliminary data.</text>
</comment>
<sequence>MESSLRARRAEVLLRTLRISFFLYLCLSPFTNAVLDEQLFDIRLLNCFDVILYDKLTVAAKWRSDII</sequence>
<keyword evidence="2" id="KW-1185">Reference proteome</keyword>
<evidence type="ECO:0000313" key="1">
    <source>
        <dbReference type="EMBL" id="KRY93304.1"/>
    </source>
</evidence>
<name>A0A0V1G4S2_TRIPS</name>
<organism evidence="1 2">
    <name type="scientific">Trichinella pseudospiralis</name>
    <name type="common">Parasitic roundworm</name>
    <dbReference type="NCBI Taxonomy" id="6337"/>
    <lineage>
        <taxon>Eukaryota</taxon>
        <taxon>Metazoa</taxon>
        <taxon>Ecdysozoa</taxon>
        <taxon>Nematoda</taxon>
        <taxon>Enoplea</taxon>
        <taxon>Dorylaimia</taxon>
        <taxon>Trichinellida</taxon>
        <taxon>Trichinellidae</taxon>
        <taxon>Trichinella</taxon>
    </lineage>
</organism>
<gene>
    <name evidence="1" type="ORF">T4D_13863</name>
</gene>
<reference evidence="1 2" key="1">
    <citation type="submission" date="2015-01" db="EMBL/GenBank/DDBJ databases">
        <title>Evolution of Trichinella species and genotypes.</title>
        <authorList>
            <person name="Korhonen P.K."/>
            <person name="Edoardo P."/>
            <person name="Giuseppe L.R."/>
            <person name="Gasser R.B."/>
        </authorList>
    </citation>
    <scope>NUCLEOTIDE SEQUENCE [LARGE SCALE GENOMIC DNA]</scope>
    <source>
        <strain evidence="1">ISS470</strain>
    </source>
</reference>
<evidence type="ECO:0000313" key="2">
    <source>
        <dbReference type="Proteomes" id="UP000054995"/>
    </source>
</evidence>
<accession>A0A0V1G4S2</accession>
<dbReference type="EMBL" id="JYDT01000003">
    <property type="protein sequence ID" value="KRY93304.1"/>
    <property type="molecule type" value="Genomic_DNA"/>
</dbReference>
<protein>
    <submittedName>
        <fullName evidence="1">Uncharacterized protein</fullName>
    </submittedName>
</protein>
<dbReference type="AlphaFoldDB" id="A0A0V1G4S2"/>
<proteinExistence type="predicted"/>
<dbReference type="Proteomes" id="UP000054995">
    <property type="component" value="Unassembled WGS sequence"/>
</dbReference>